<reference evidence="1 2" key="1">
    <citation type="submission" date="2024-01" db="EMBL/GenBank/DDBJ databases">
        <title>The genomes of 5 underutilized Papilionoideae crops provide insights into root nodulation and disease resistanc.</title>
        <authorList>
            <person name="Jiang F."/>
        </authorList>
    </citation>
    <scope>NUCLEOTIDE SEQUENCE [LARGE SCALE GENOMIC DNA]</scope>
    <source>
        <strain evidence="1">JINMINGXINNONG_FW02</strain>
        <tissue evidence="1">Leaves</tissue>
    </source>
</reference>
<dbReference type="AlphaFoldDB" id="A0AAN9QEJ1"/>
<dbReference type="Proteomes" id="UP001374584">
    <property type="component" value="Unassembled WGS sequence"/>
</dbReference>
<keyword evidence="2" id="KW-1185">Reference proteome</keyword>
<protein>
    <submittedName>
        <fullName evidence="1">Uncharacterized protein</fullName>
    </submittedName>
</protein>
<comment type="caution">
    <text evidence="1">The sequence shown here is derived from an EMBL/GenBank/DDBJ whole genome shotgun (WGS) entry which is preliminary data.</text>
</comment>
<name>A0AAN9QEJ1_PHACN</name>
<evidence type="ECO:0000313" key="1">
    <source>
        <dbReference type="EMBL" id="KAK7332181.1"/>
    </source>
</evidence>
<evidence type="ECO:0000313" key="2">
    <source>
        <dbReference type="Proteomes" id="UP001374584"/>
    </source>
</evidence>
<gene>
    <name evidence="1" type="ORF">VNO80_28929</name>
</gene>
<organism evidence="1 2">
    <name type="scientific">Phaseolus coccineus</name>
    <name type="common">Scarlet runner bean</name>
    <name type="synonym">Phaseolus multiflorus</name>
    <dbReference type="NCBI Taxonomy" id="3886"/>
    <lineage>
        <taxon>Eukaryota</taxon>
        <taxon>Viridiplantae</taxon>
        <taxon>Streptophyta</taxon>
        <taxon>Embryophyta</taxon>
        <taxon>Tracheophyta</taxon>
        <taxon>Spermatophyta</taxon>
        <taxon>Magnoliopsida</taxon>
        <taxon>eudicotyledons</taxon>
        <taxon>Gunneridae</taxon>
        <taxon>Pentapetalae</taxon>
        <taxon>rosids</taxon>
        <taxon>fabids</taxon>
        <taxon>Fabales</taxon>
        <taxon>Fabaceae</taxon>
        <taxon>Papilionoideae</taxon>
        <taxon>50 kb inversion clade</taxon>
        <taxon>NPAAA clade</taxon>
        <taxon>indigoferoid/millettioid clade</taxon>
        <taxon>Phaseoleae</taxon>
        <taxon>Phaseolus</taxon>
    </lineage>
</organism>
<accession>A0AAN9QEJ1</accession>
<dbReference type="EMBL" id="JAYMYR010000011">
    <property type="protein sequence ID" value="KAK7332181.1"/>
    <property type="molecule type" value="Genomic_DNA"/>
</dbReference>
<proteinExistence type="predicted"/>
<sequence length="97" mass="11321">MVGVPHEEQRVRLALLEPFTANISREGKEKKRKERCVAVGNANMVMVSYKVEKCIWTEWKEKYVDVVGHLTALIEKQRKVQLLLQHINSDPFHTVQH</sequence>